<comment type="subcellular location">
    <subcellularLocation>
        <location evidence="1">Endoplasmic reticulum membrane</location>
        <topology evidence="1">Multi-pass membrane protein</topology>
    </subcellularLocation>
</comment>
<dbReference type="AlphaFoldDB" id="A0A7R9P5H1"/>
<feature type="transmembrane region" description="Helical" evidence="8">
    <location>
        <begin position="564"/>
        <end position="588"/>
    </location>
</feature>
<evidence type="ECO:0000256" key="5">
    <source>
        <dbReference type="ARBA" id="ARBA00022989"/>
    </source>
</evidence>
<dbReference type="GO" id="GO:0005789">
    <property type="term" value="C:endoplasmic reticulum membrane"/>
    <property type="evidence" value="ECO:0007669"/>
    <property type="project" value="UniProtKB-SubCell"/>
</dbReference>
<keyword evidence="3 8" id="KW-0812">Transmembrane</keyword>
<dbReference type="SUPFAM" id="SSF144091">
    <property type="entry name" value="Rhomboid-like"/>
    <property type="match status" value="1"/>
</dbReference>
<keyword evidence="5 8" id="KW-1133">Transmembrane helix</keyword>
<evidence type="ECO:0000256" key="4">
    <source>
        <dbReference type="ARBA" id="ARBA00022824"/>
    </source>
</evidence>
<keyword evidence="4" id="KW-0256">Endoplasmic reticulum</keyword>
<gene>
    <name evidence="10" type="ORF">TCMB3V08_LOCUS3166</name>
</gene>
<keyword evidence="6 8" id="KW-0472">Membrane</keyword>
<dbReference type="Pfam" id="PF01694">
    <property type="entry name" value="Rhomboid"/>
    <property type="match status" value="1"/>
</dbReference>
<feature type="transmembrane region" description="Helical" evidence="8">
    <location>
        <begin position="710"/>
        <end position="733"/>
    </location>
</feature>
<comment type="similarity">
    <text evidence="2">Belongs to the peptidase S54 family.</text>
</comment>
<dbReference type="FunFam" id="1.20.1540.10:FF:000025">
    <property type="entry name" value="Putative rhomboid family"/>
    <property type="match status" value="1"/>
</dbReference>
<feature type="transmembrane region" description="Helical" evidence="8">
    <location>
        <begin position="217"/>
        <end position="240"/>
    </location>
</feature>
<feature type="region of interest" description="Disordered" evidence="7">
    <location>
        <begin position="1"/>
        <end position="57"/>
    </location>
</feature>
<evidence type="ECO:0000256" key="3">
    <source>
        <dbReference type="ARBA" id="ARBA00022692"/>
    </source>
</evidence>
<reference evidence="10" key="1">
    <citation type="submission" date="2020-11" db="EMBL/GenBank/DDBJ databases">
        <authorList>
            <person name="Tran Van P."/>
        </authorList>
    </citation>
    <scope>NUCLEOTIDE SEQUENCE</scope>
</reference>
<dbReference type="Gene3D" id="1.20.1540.10">
    <property type="entry name" value="Rhomboid-like"/>
    <property type="match status" value="1"/>
</dbReference>
<organism evidence="10">
    <name type="scientific">Timema californicum</name>
    <name type="common">California timema</name>
    <name type="synonym">Walking stick</name>
    <dbReference type="NCBI Taxonomy" id="61474"/>
    <lineage>
        <taxon>Eukaryota</taxon>
        <taxon>Metazoa</taxon>
        <taxon>Ecdysozoa</taxon>
        <taxon>Arthropoda</taxon>
        <taxon>Hexapoda</taxon>
        <taxon>Insecta</taxon>
        <taxon>Pterygota</taxon>
        <taxon>Neoptera</taxon>
        <taxon>Polyneoptera</taxon>
        <taxon>Phasmatodea</taxon>
        <taxon>Timematodea</taxon>
        <taxon>Timematoidea</taxon>
        <taxon>Timematidae</taxon>
        <taxon>Timema</taxon>
    </lineage>
</organism>
<evidence type="ECO:0000256" key="7">
    <source>
        <dbReference type="SAM" id="MobiDB-lite"/>
    </source>
</evidence>
<evidence type="ECO:0000256" key="8">
    <source>
        <dbReference type="SAM" id="Phobius"/>
    </source>
</evidence>
<dbReference type="InterPro" id="IPR035952">
    <property type="entry name" value="Rhomboid-like_sf"/>
</dbReference>
<accession>A0A7R9P5H1</accession>
<protein>
    <submittedName>
        <fullName evidence="10">(California timema) hypothetical protein</fullName>
    </submittedName>
</protein>
<evidence type="ECO:0000259" key="9">
    <source>
        <dbReference type="Pfam" id="PF01694"/>
    </source>
</evidence>
<feature type="compositionally biased region" description="Basic and acidic residues" evidence="7">
    <location>
        <begin position="121"/>
        <end position="151"/>
    </location>
</feature>
<evidence type="ECO:0000256" key="1">
    <source>
        <dbReference type="ARBA" id="ARBA00004477"/>
    </source>
</evidence>
<proteinExistence type="inferred from homology"/>
<dbReference type="InterPro" id="IPR022764">
    <property type="entry name" value="Peptidase_S54_rhomboid_dom"/>
</dbReference>
<dbReference type="PANTHER" id="PTHR45965:SF3">
    <property type="entry name" value="INACTIVE RHOMBOID PROTEIN 1"/>
    <property type="match status" value="1"/>
</dbReference>
<feature type="transmembrane region" description="Helical" evidence="8">
    <location>
        <begin position="600"/>
        <end position="623"/>
    </location>
</feature>
<name>A0A7R9P5H1_TIMCA</name>
<dbReference type="GO" id="GO:0050708">
    <property type="term" value="P:regulation of protein secretion"/>
    <property type="evidence" value="ECO:0007669"/>
    <property type="project" value="TreeGrafter"/>
</dbReference>
<dbReference type="GO" id="GO:0042058">
    <property type="term" value="P:regulation of epidermal growth factor receptor signaling pathway"/>
    <property type="evidence" value="ECO:0007669"/>
    <property type="project" value="TreeGrafter"/>
</dbReference>
<feature type="region of interest" description="Disordered" evidence="7">
    <location>
        <begin position="92"/>
        <end position="156"/>
    </location>
</feature>
<dbReference type="EMBL" id="OE180071">
    <property type="protein sequence ID" value="CAD7570462.1"/>
    <property type="molecule type" value="Genomic_DNA"/>
</dbReference>
<feature type="transmembrane region" description="Helical" evidence="8">
    <location>
        <begin position="656"/>
        <end position="675"/>
    </location>
</feature>
<feature type="domain" description="Peptidase S54 rhomboid" evidence="9">
    <location>
        <begin position="559"/>
        <end position="695"/>
    </location>
</feature>
<dbReference type="PANTHER" id="PTHR45965">
    <property type="entry name" value="INACTIVE RHOMBOID PROTEIN"/>
    <property type="match status" value="1"/>
</dbReference>
<feature type="transmembrane region" description="Helical" evidence="8">
    <location>
        <begin position="629"/>
        <end position="649"/>
    </location>
</feature>
<evidence type="ECO:0000256" key="6">
    <source>
        <dbReference type="ARBA" id="ARBA00023136"/>
    </source>
</evidence>
<dbReference type="GO" id="GO:0004252">
    <property type="term" value="F:serine-type endopeptidase activity"/>
    <property type="evidence" value="ECO:0007669"/>
    <property type="project" value="InterPro"/>
</dbReference>
<sequence length="768" mass="85813">MCGRRGHEKRLTASQKALEAPGIEPGTSGSTLTRHRPRPAPRSRQWLRSYAPSTLPHTPSLLSVAADESASPIFGDDEVFFDKPIQPAAMTMLPQQQPPGDSAGPSTEPAGGEGGFAMSRDQLDHPLHLRDQYTTRERPPSWRRTPERMETASESGPEVGCSRIWSRVLDRVFDNSDRRTYGMGVMGRFFGRSIKRQVAAREDIQEQLEDIEDHRPFFTYWVTTVQVLILIISLVCYGLGPIGIDLNPRSGQVLVTSLSLQQVDYKEPANFWIGPRAADLIHLGAKFAPCMRKDVKIIKEIEKGREKERETACCIRNDDSGCVQSSQADCSSMSVDRVVKLVYEGRVCGSKGRGRSCKAHRIWCRIRCKIVCSVLSSLRCWKMTSLMAWLLVSLDRPRAIFLAWSPVGSGGEPISNLQSRDQARRSPVQRPSPRGRSGQLGTQDLGGESLDPFADLTPSKTSLTTVIGLANALVVLSSTAEDEEIEVRISVGFCEAPASVAPYEWPDDITKWPICRKTNSNPQMRSRYKDKIADHMVCEVSCLDDVCGMIAFFSPETPDQFYRLWMSLFLHAGIFQLAITLVIQYFLMRDLEKLTGSLRIMIIYMGSGVAGNLASAIFVPYRADVGPSGAQFGLLACLIVEVLNAWMMLKQPEQALLKLIGITLVLFLFGMLPWVDNYAHLFGFIFGFLLSYALMPFVSFGDYDRQKKVCLVWVCLLSSLFLFTALVVLFYIIPVYDCEVCSYFNCVPLTTDFCASQNINFMREEPVV</sequence>
<evidence type="ECO:0000256" key="2">
    <source>
        <dbReference type="ARBA" id="ARBA00009045"/>
    </source>
</evidence>
<evidence type="ECO:0000313" key="10">
    <source>
        <dbReference type="EMBL" id="CAD7570462.1"/>
    </source>
</evidence>
<feature type="region of interest" description="Disordered" evidence="7">
    <location>
        <begin position="411"/>
        <end position="447"/>
    </location>
</feature>
<dbReference type="InterPro" id="IPR051512">
    <property type="entry name" value="Inactive_Rhomboid"/>
</dbReference>
<feature type="transmembrane region" description="Helical" evidence="8">
    <location>
        <begin position="681"/>
        <end position="698"/>
    </location>
</feature>